<reference evidence="2 3" key="1">
    <citation type="submission" date="2019-10" db="EMBL/GenBank/DDBJ databases">
        <title>Streptomyces smaragdinus sp. nov. and Streptomyces fabii sp. nov., isolated from the gut of fungus growing-termite Macrotermes natalensis.</title>
        <authorList>
            <person name="Schwitalla J."/>
            <person name="Benndorf R."/>
            <person name="Martin K."/>
            <person name="De Beer W."/>
            <person name="Kaster A.-K."/>
            <person name="Vollmers J."/>
            <person name="Poulsen M."/>
            <person name="Beemelmanns C."/>
        </authorList>
    </citation>
    <scope>NUCLEOTIDE SEQUENCE [LARGE SCALE GENOMIC DNA]</scope>
    <source>
        <strain evidence="2 3">RB5</strain>
    </source>
</reference>
<accession>A0A7K0CCU3</accession>
<protein>
    <recommendedName>
        <fullName evidence="1">HTH cro/C1-type domain-containing protein</fullName>
    </recommendedName>
</protein>
<evidence type="ECO:0000313" key="3">
    <source>
        <dbReference type="Proteomes" id="UP000466345"/>
    </source>
</evidence>
<evidence type="ECO:0000313" key="2">
    <source>
        <dbReference type="EMBL" id="MQY11278.1"/>
    </source>
</evidence>
<evidence type="ECO:0000259" key="1">
    <source>
        <dbReference type="SMART" id="SM00530"/>
    </source>
</evidence>
<gene>
    <name evidence="2" type="ORF">SRB5_13930</name>
</gene>
<feature type="domain" description="HTH cro/C1-type" evidence="1">
    <location>
        <begin position="1"/>
        <end position="44"/>
    </location>
</feature>
<dbReference type="AlphaFoldDB" id="A0A7K0CCU3"/>
<dbReference type="EMBL" id="WEGJ01000003">
    <property type="protein sequence ID" value="MQY11278.1"/>
    <property type="molecule type" value="Genomic_DNA"/>
</dbReference>
<name>A0A7K0CCU3_9ACTN</name>
<comment type="caution">
    <text evidence="2">The sequence shown here is derived from an EMBL/GenBank/DDBJ whole genome shotgun (WGS) entry which is preliminary data.</text>
</comment>
<dbReference type="RefSeq" id="WP_228389857.1">
    <property type="nucleotide sequence ID" value="NZ_WEGJ01000003.1"/>
</dbReference>
<sequence>MRASYGMTHITPDHIAAWEREVAAPNSNELVALAGALWCTPRDLMGEPRTLHEHRIARGIPVEDIAHAVGIDVHDYVRMEESGRWSGNRFQVEALGRALGLSGAELFAVTGQEEQLAQLLTEAVSTRWQAHIKEVETLVGLEKRDLKGPLRTMHTEYQTLITGTLSRAGGAASSGDAGRNYLDRLVPRFWELVQQKK</sequence>
<dbReference type="Proteomes" id="UP000466345">
    <property type="component" value="Unassembled WGS sequence"/>
</dbReference>
<organism evidence="2 3">
    <name type="scientific">Streptomyces smaragdinus</name>
    <dbReference type="NCBI Taxonomy" id="2585196"/>
    <lineage>
        <taxon>Bacteria</taxon>
        <taxon>Bacillati</taxon>
        <taxon>Actinomycetota</taxon>
        <taxon>Actinomycetes</taxon>
        <taxon>Kitasatosporales</taxon>
        <taxon>Streptomycetaceae</taxon>
        <taxon>Streptomyces</taxon>
    </lineage>
</organism>
<dbReference type="SMART" id="SM00530">
    <property type="entry name" value="HTH_XRE"/>
    <property type="match status" value="2"/>
</dbReference>
<feature type="domain" description="HTH cro/C1-type" evidence="1">
    <location>
        <begin position="50"/>
        <end position="106"/>
    </location>
</feature>
<proteinExistence type="predicted"/>
<dbReference type="InterPro" id="IPR001387">
    <property type="entry name" value="Cro/C1-type_HTH"/>
</dbReference>
<keyword evidence="3" id="KW-1185">Reference proteome</keyword>